<proteinExistence type="predicted"/>
<dbReference type="PANTHER" id="PTHR44675:SF1">
    <property type="entry name" value="P21-ACTIVATED PROTEIN KINASE-INTERACTING PROTEIN 1"/>
    <property type="match status" value="1"/>
</dbReference>
<evidence type="ECO:0000256" key="2">
    <source>
        <dbReference type="ARBA" id="ARBA00022737"/>
    </source>
</evidence>
<dbReference type="PANTHER" id="PTHR44675">
    <property type="entry name" value="PAK1 INTERACTING PROTEIN 1"/>
    <property type="match status" value="1"/>
</dbReference>
<dbReference type="Proteomes" id="UP001211065">
    <property type="component" value="Unassembled WGS sequence"/>
</dbReference>
<dbReference type="PROSITE" id="PS00678">
    <property type="entry name" value="WD_REPEATS_1"/>
    <property type="match status" value="1"/>
</dbReference>
<feature type="repeat" description="WD" evidence="3">
    <location>
        <begin position="157"/>
        <end position="190"/>
    </location>
</feature>
<evidence type="ECO:0000256" key="1">
    <source>
        <dbReference type="ARBA" id="ARBA00022574"/>
    </source>
</evidence>
<dbReference type="Gene3D" id="2.130.10.10">
    <property type="entry name" value="YVTN repeat-like/Quinoprotein amine dehydrogenase"/>
    <property type="match status" value="2"/>
</dbReference>
<name>A0AAD5XXZ2_9FUNG</name>
<dbReference type="InterPro" id="IPR015943">
    <property type="entry name" value="WD40/YVTN_repeat-like_dom_sf"/>
</dbReference>
<gene>
    <name evidence="5" type="ORF">HK099_008384</name>
</gene>
<protein>
    <recommendedName>
        <fullName evidence="7">P21-activated protein kinase-interacting protein 1-like</fullName>
    </recommendedName>
</protein>
<dbReference type="EMBL" id="JADGJW010000913">
    <property type="protein sequence ID" value="KAJ3209993.1"/>
    <property type="molecule type" value="Genomic_DNA"/>
</dbReference>
<dbReference type="PROSITE" id="PS50294">
    <property type="entry name" value="WD_REPEATS_REGION"/>
    <property type="match status" value="1"/>
</dbReference>
<dbReference type="PROSITE" id="PS50082">
    <property type="entry name" value="WD_REPEATS_2"/>
    <property type="match status" value="1"/>
</dbReference>
<keyword evidence="6" id="KW-1185">Reference proteome</keyword>
<feature type="compositionally biased region" description="Basic residues" evidence="4">
    <location>
        <begin position="466"/>
        <end position="486"/>
    </location>
</feature>
<dbReference type="Pfam" id="PF00400">
    <property type="entry name" value="WD40"/>
    <property type="match status" value="4"/>
</dbReference>
<dbReference type="InterPro" id="IPR019775">
    <property type="entry name" value="WD40_repeat_CS"/>
</dbReference>
<dbReference type="AlphaFoldDB" id="A0AAD5XXZ2"/>
<sequence length="486" mass="54987">MSNSTENIEKQESSIVDSNKDASLQLELSELKQPSDEQLPVNFQLILGSYERLLYGFDCILNKEKTINLIPSFVYPSHLSCVKTLASTKRFLASGSTDEHIKLYDIKLKKEIGTLMLQHEGTITCLNFFSNTHLLSASEDGNIAIFRTSDWERLKTLAGHKGGVNWVDCHPSGKIALSVGKDQTLKCWDLIRGLCARSTRLKLGVAERVFWSNTGDLYAVLYNNNIEIVNVEEGKTKAVITMKERINSMVFTVLKGNQDNIDDIDIIVFGCENGMINVWKTDGSLLFEFHSTHKNRVKDIDVFNDLKLNISFLATCSTDGGIKVWNLTDKYILPETEIKALGEHETKVRLTCLSFAQPGKILKIKEKKKPTSINNEIQSDFEEDLKLIKKIKKKPTVSIEIDGNVTTNKEIEMKFKKNRKTFKKNYKKKKNSDSISFTLDTAGEKKFNKDTLTNTDNDKKTSPPSSKKRPLKSAIKKTSNKKIKKI</sequence>
<evidence type="ECO:0000256" key="4">
    <source>
        <dbReference type="SAM" id="MobiDB-lite"/>
    </source>
</evidence>
<organism evidence="5 6">
    <name type="scientific">Clydaea vesicula</name>
    <dbReference type="NCBI Taxonomy" id="447962"/>
    <lineage>
        <taxon>Eukaryota</taxon>
        <taxon>Fungi</taxon>
        <taxon>Fungi incertae sedis</taxon>
        <taxon>Chytridiomycota</taxon>
        <taxon>Chytridiomycota incertae sedis</taxon>
        <taxon>Chytridiomycetes</taxon>
        <taxon>Lobulomycetales</taxon>
        <taxon>Lobulomycetaceae</taxon>
        <taxon>Clydaea</taxon>
    </lineage>
</organism>
<keyword evidence="1 3" id="KW-0853">WD repeat</keyword>
<comment type="caution">
    <text evidence="5">The sequence shown here is derived from an EMBL/GenBank/DDBJ whole genome shotgun (WGS) entry which is preliminary data.</text>
</comment>
<dbReference type="InterPro" id="IPR036322">
    <property type="entry name" value="WD40_repeat_dom_sf"/>
</dbReference>
<accession>A0AAD5XXZ2</accession>
<dbReference type="InterPro" id="IPR001680">
    <property type="entry name" value="WD40_rpt"/>
</dbReference>
<dbReference type="SMART" id="SM00320">
    <property type="entry name" value="WD40"/>
    <property type="match status" value="5"/>
</dbReference>
<evidence type="ECO:0000313" key="6">
    <source>
        <dbReference type="Proteomes" id="UP001211065"/>
    </source>
</evidence>
<evidence type="ECO:0000256" key="3">
    <source>
        <dbReference type="PROSITE-ProRule" id="PRU00221"/>
    </source>
</evidence>
<feature type="region of interest" description="Disordered" evidence="4">
    <location>
        <begin position="448"/>
        <end position="486"/>
    </location>
</feature>
<dbReference type="InterPro" id="IPR051959">
    <property type="entry name" value="PAK1-Kinase_Regulator"/>
</dbReference>
<dbReference type="SUPFAM" id="SSF50978">
    <property type="entry name" value="WD40 repeat-like"/>
    <property type="match status" value="1"/>
</dbReference>
<evidence type="ECO:0000313" key="5">
    <source>
        <dbReference type="EMBL" id="KAJ3209993.1"/>
    </source>
</evidence>
<evidence type="ECO:0008006" key="7">
    <source>
        <dbReference type="Google" id="ProtNLM"/>
    </source>
</evidence>
<reference evidence="5" key="1">
    <citation type="submission" date="2020-05" db="EMBL/GenBank/DDBJ databases">
        <title>Phylogenomic resolution of chytrid fungi.</title>
        <authorList>
            <person name="Stajich J.E."/>
            <person name="Amses K."/>
            <person name="Simmons R."/>
            <person name="Seto K."/>
            <person name="Myers J."/>
            <person name="Bonds A."/>
            <person name="Quandt C.A."/>
            <person name="Barry K."/>
            <person name="Liu P."/>
            <person name="Grigoriev I."/>
            <person name="Longcore J.E."/>
            <person name="James T.Y."/>
        </authorList>
    </citation>
    <scope>NUCLEOTIDE SEQUENCE</scope>
    <source>
        <strain evidence="5">JEL0476</strain>
    </source>
</reference>
<keyword evidence="2" id="KW-0677">Repeat</keyword>